<gene>
    <name evidence="1" type="ORF">C8046_07270</name>
</gene>
<keyword evidence="2" id="KW-1185">Reference proteome</keyword>
<protein>
    <recommendedName>
        <fullName evidence="3">PE domain-containing protein</fullName>
    </recommendedName>
</protein>
<comment type="caution">
    <text evidence="1">The sequence shown here is derived from an EMBL/GenBank/DDBJ whole genome shotgun (WGS) entry which is preliminary data.</text>
</comment>
<dbReference type="RefSeq" id="WP_109228862.1">
    <property type="nucleotide sequence ID" value="NZ_PYHR01000002.1"/>
</dbReference>
<organism evidence="1 2">
    <name type="scientific">Serinibacter arcticus</name>
    <dbReference type="NCBI Taxonomy" id="1655435"/>
    <lineage>
        <taxon>Bacteria</taxon>
        <taxon>Bacillati</taxon>
        <taxon>Actinomycetota</taxon>
        <taxon>Actinomycetes</taxon>
        <taxon>Micrococcales</taxon>
        <taxon>Beutenbergiaceae</taxon>
        <taxon>Serinibacter</taxon>
    </lineage>
</organism>
<dbReference type="EMBL" id="PYHR01000002">
    <property type="protein sequence ID" value="PWD50481.1"/>
    <property type="molecule type" value="Genomic_DNA"/>
</dbReference>
<evidence type="ECO:0000313" key="2">
    <source>
        <dbReference type="Proteomes" id="UP000245166"/>
    </source>
</evidence>
<accession>A0A2U1ZU37</accession>
<evidence type="ECO:0008006" key="3">
    <source>
        <dbReference type="Google" id="ProtNLM"/>
    </source>
</evidence>
<evidence type="ECO:0000313" key="1">
    <source>
        <dbReference type="EMBL" id="PWD50481.1"/>
    </source>
</evidence>
<reference evidence="1 2" key="1">
    <citation type="submission" date="2018-03" db="EMBL/GenBank/DDBJ databases">
        <title>Genome assembly of novel Miniimonas species PCH200.</title>
        <authorList>
            <person name="Thakur V."/>
            <person name="Kumar V."/>
            <person name="Singh D."/>
        </authorList>
    </citation>
    <scope>NUCLEOTIDE SEQUENCE [LARGE SCALE GENOMIC DNA]</scope>
    <source>
        <strain evidence="1 2">PCH200</strain>
    </source>
</reference>
<dbReference type="Proteomes" id="UP000245166">
    <property type="component" value="Unassembled WGS sequence"/>
</dbReference>
<sequence>MHIDPEVVSEAAGSVLDTAVEVSHSWQDAVVALTGLAGLAAGTTPGAAAFREAHALAADSAGTAAATIAGVLENASETLYACAFGYSDADEAAAEEMRIS</sequence>
<proteinExistence type="predicted"/>
<dbReference type="AlphaFoldDB" id="A0A2U1ZU37"/>
<name>A0A2U1ZU37_9MICO</name>